<sequence length="185" mass="20222">MAASSPPSVTPSKQQTEEIDVHEERCASPPSSVKNAEIPASTAVDVSETVDAQAVRPIRSKRPRISSCQRNSEAKKKSLCFSSATTFVFPLDYGGSAIPETAGPPIGLAAHHVDSTTIDISSISRPPRSGVQRFSRLERVRMLKAAKYTGRDIACFCSEATDIRSSREETQEQWIRSHKDFRCAV</sequence>
<keyword evidence="3" id="KW-1185">Reference proteome</keyword>
<dbReference type="Proteomes" id="UP000481153">
    <property type="component" value="Unassembled WGS sequence"/>
</dbReference>
<feature type="region of interest" description="Disordered" evidence="1">
    <location>
        <begin position="1"/>
        <end position="45"/>
    </location>
</feature>
<evidence type="ECO:0000256" key="1">
    <source>
        <dbReference type="SAM" id="MobiDB-lite"/>
    </source>
</evidence>
<dbReference type="AlphaFoldDB" id="A0A6G0WXF9"/>
<proteinExistence type="predicted"/>
<dbReference type="VEuPathDB" id="FungiDB:AeMF1_019810"/>
<feature type="compositionally biased region" description="Polar residues" evidence="1">
    <location>
        <begin position="1"/>
        <end position="14"/>
    </location>
</feature>
<reference evidence="2 3" key="1">
    <citation type="submission" date="2019-07" db="EMBL/GenBank/DDBJ databases">
        <title>Genomics analysis of Aphanomyces spp. identifies a new class of oomycete effector associated with host adaptation.</title>
        <authorList>
            <person name="Gaulin E."/>
        </authorList>
    </citation>
    <scope>NUCLEOTIDE SEQUENCE [LARGE SCALE GENOMIC DNA]</scope>
    <source>
        <strain evidence="2 3">ATCC 201684</strain>
    </source>
</reference>
<evidence type="ECO:0008006" key="4">
    <source>
        <dbReference type="Google" id="ProtNLM"/>
    </source>
</evidence>
<gene>
    <name evidence="2" type="ORF">Ae201684_010668</name>
</gene>
<protein>
    <recommendedName>
        <fullName evidence="4">Cysteine/serine-rich nuclear protein N-terminal domain-containing protein</fullName>
    </recommendedName>
</protein>
<evidence type="ECO:0000313" key="2">
    <source>
        <dbReference type="EMBL" id="KAF0732223.1"/>
    </source>
</evidence>
<accession>A0A6G0WXF9</accession>
<organism evidence="2 3">
    <name type="scientific">Aphanomyces euteiches</name>
    <dbReference type="NCBI Taxonomy" id="100861"/>
    <lineage>
        <taxon>Eukaryota</taxon>
        <taxon>Sar</taxon>
        <taxon>Stramenopiles</taxon>
        <taxon>Oomycota</taxon>
        <taxon>Saprolegniomycetes</taxon>
        <taxon>Saprolegniales</taxon>
        <taxon>Verrucalvaceae</taxon>
        <taxon>Aphanomyces</taxon>
    </lineage>
</organism>
<comment type="caution">
    <text evidence="2">The sequence shown here is derived from an EMBL/GenBank/DDBJ whole genome shotgun (WGS) entry which is preliminary data.</text>
</comment>
<dbReference type="EMBL" id="VJMJ01000136">
    <property type="protein sequence ID" value="KAF0732223.1"/>
    <property type="molecule type" value="Genomic_DNA"/>
</dbReference>
<name>A0A6G0WXF9_9STRA</name>
<evidence type="ECO:0000313" key="3">
    <source>
        <dbReference type="Proteomes" id="UP000481153"/>
    </source>
</evidence>